<feature type="transmembrane region" description="Helical" evidence="5">
    <location>
        <begin position="140"/>
        <end position="159"/>
    </location>
</feature>
<dbReference type="EMBL" id="BATJ01000007">
    <property type="protein sequence ID" value="GAD67377.1"/>
    <property type="molecule type" value="Genomic_DNA"/>
</dbReference>
<feature type="transmembrane region" description="Helical" evidence="5">
    <location>
        <begin position="236"/>
        <end position="256"/>
    </location>
</feature>
<keyword evidence="2 5" id="KW-0812">Transmembrane</keyword>
<feature type="domain" description="EamA" evidence="6">
    <location>
        <begin position="141"/>
        <end position="278"/>
    </location>
</feature>
<dbReference type="RefSeq" id="WP_021705352.1">
    <property type="nucleotide sequence ID" value="NZ_BATJ01000007.1"/>
</dbReference>
<evidence type="ECO:0000256" key="2">
    <source>
        <dbReference type="ARBA" id="ARBA00022692"/>
    </source>
</evidence>
<dbReference type="eggNOG" id="COG0697">
    <property type="taxonomic scope" value="Bacteria"/>
</dbReference>
<keyword evidence="4 5" id="KW-0472">Membrane</keyword>
<dbReference type="PANTHER" id="PTHR32322">
    <property type="entry name" value="INNER MEMBRANE TRANSPORTER"/>
    <property type="match status" value="1"/>
</dbReference>
<gene>
    <name evidence="7" type="primary">eamA</name>
    <name evidence="7" type="ORF">VPR01S_07_01770</name>
</gene>
<dbReference type="GO" id="GO:0016020">
    <property type="term" value="C:membrane"/>
    <property type="evidence" value="ECO:0007669"/>
    <property type="project" value="UniProtKB-SubCell"/>
</dbReference>
<dbReference type="InterPro" id="IPR050638">
    <property type="entry name" value="AA-Vitamin_Transporters"/>
</dbReference>
<name>U3A224_VIBPR</name>
<protein>
    <submittedName>
        <fullName evidence="7">Cysteine/O-acetylserine transporter</fullName>
    </submittedName>
</protein>
<keyword evidence="8" id="KW-1185">Reference proteome</keyword>
<comment type="subcellular location">
    <subcellularLocation>
        <location evidence="1">Membrane</location>
        <topology evidence="1">Multi-pass membrane protein</topology>
    </subcellularLocation>
</comment>
<dbReference type="STRING" id="1219065.VPR01S_07_01770"/>
<dbReference type="InterPro" id="IPR037185">
    <property type="entry name" value="EmrE-like"/>
</dbReference>
<dbReference type="InterPro" id="IPR000620">
    <property type="entry name" value="EamA_dom"/>
</dbReference>
<dbReference type="PANTHER" id="PTHR32322:SF9">
    <property type="entry name" value="AMINO-ACID METABOLITE EFFLUX PUMP-RELATED"/>
    <property type="match status" value="1"/>
</dbReference>
<dbReference type="Proteomes" id="UP000016570">
    <property type="component" value="Unassembled WGS sequence"/>
</dbReference>
<evidence type="ECO:0000256" key="5">
    <source>
        <dbReference type="SAM" id="Phobius"/>
    </source>
</evidence>
<comment type="caution">
    <text evidence="7">The sequence shown here is derived from an EMBL/GenBank/DDBJ whole genome shotgun (WGS) entry which is preliminary data.</text>
</comment>
<feature type="transmembrane region" description="Helical" evidence="5">
    <location>
        <begin position="115"/>
        <end position="134"/>
    </location>
</feature>
<accession>U3A224</accession>
<feature type="domain" description="EamA" evidence="6">
    <location>
        <begin position="5"/>
        <end position="131"/>
    </location>
</feature>
<feature type="transmembrane region" description="Helical" evidence="5">
    <location>
        <begin position="86"/>
        <end position="108"/>
    </location>
</feature>
<keyword evidence="3 5" id="KW-1133">Transmembrane helix</keyword>
<dbReference type="AlphaFoldDB" id="U3A224"/>
<feature type="transmembrane region" description="Helical" evidence="5">
    <location>
        <begin position="30"/>
        <end position="51"/>
    </location>
</feature>
<feature type="transmembrane region" description="Helical" evidence="5">
    <location>
        <begin position="210"/>
        <end position="229"/>
    </location>
</feature>
<evidence type="ECO:0000256" key="3">
    <source>
        <dbReference type="ARBA" id="ARBA00022989"/>
    </source>
</evidence>
<organism evidence="7 8">
    <name type="scientific">Vibrio proteolyticus NBRC 13287</name>
    <dbReference type="NCBI Taxonomy" id="1219065"/>
    <lineage>
        <taxon>Bacteria</taxon>
        <taxon>Pseudomonadati</taxon>
        <taxon>Pseudomonadota</taxon>
        <taxon>Gammaproteobacteria</taxon>
        <taxon>Vibrionales</taxon>
        <taxon>Vibrionaceae</taxon>
        <taxon>Vibrio</taxon>
    </lineage>
</organism>
<dbReference type="Pfam" id="PF00892">
    <property type="entry name" value="EamA"/>
    <property type="match status" value="2"/>
</dbReference>
<evidence type="ECO:0000256" key="1">
    <source>
        <dbReference type="ARBA" id="ARBA00004141"/>
    </source>
</evidence>
<feature type="transmembrane region" description="Helical" evidence="5">
    <location>
        <begin position="171"/>
        <end position="190"/>
    </location>
</feature>
<sequence length="305" mass="33245">MDVKSIACACLVVLIWGVNFSVIKFGLNELPPILFSGLRFLVVAIPAVFLVPFPKTSMWNVIGVGLFLGILKFSFLFVAMKTDASAGISSLLLQAQVLFTVLLSVLMFKECISRFQISGMCLATTGFSLFFFTANGSATLLGVTLILCAALFWAFSNLIMKRMAGVNLLHFMVWVSLIPPLPLFVVSYMFETQEPLRVLMATTSQSWWSLAYVGYVSTLIAFALWGWLLRHHSAALVTPFALLIPIVGIAASSLLLNEKMSGLEVIAGALILLGLSVSVLGERVASAVIKRVRLRTAVRQKADTN</sequence>
<evidence type="ECO:0000313" key="8">
    <source>
        <dbReference type="Proteomes" id="UP000016570"/>
    </source>
</evidence>
<feature type="transmembrane region" description="Helical" evidence="5">
    <location>
        <begin position="262"/>
        <end position="281"/>
    </location>
</feature>
<proteinExistence type="predicted"/>
<evidence type="ECO:0000259" key="6">
    <source>
        <dbReference type="Pfam" id="PF00892"/>
    </source>
</evidence>
<evidence type="ECO:0000313" key="7">
    <source>
        <dbReference type="EMBL" id="GAD67377.1"/>
    </source>
</evidence>
<dbReference type="SUPFAM" id="SSF103481">
    <property type="entry name" value="Multidrug resistance efflux transporter EmrE"/>
    <property type="match status" value="2"/>
</dbReference>
<feature type="transmembrane region" description="Helical" evidence="5">
    <location>
        <begin position="58"/>
        <end position="80"/>
    </location>
</feature>
<evidence type="ECO:0000256" key="4">
    <source>
        <dbReference type="ARBA" id="ARBA00023136"/>
    </source>
</evidence>
<reference evidence="7 8" key="1">
    <citation type="submission" date="2013-09" db="EMBL/GenBank/DDBJ databases">
        <title>Whole genome shotgun sequence of Vibrio proteolyticus NBRC 13287.</title>
        <authorList>
            <person name="Isaki S."/>
            <person name="Hosoyama A."/>
            <person name="Numata M."/>
            <person name="Hashimoto M."/>
            <person name="Hosoyama Y."/>
            <person name="Tsuchikane K."/>
            <person name="Noguchi M."/>
            <person name="Hirakata S."/>
            <person name="Ichikawa N."/>
            <person name="Ohji S."/>
            <person name="Yamazoe A."/>
            <person name="Fujita N."/>
        </authorList>
    </citation>
    <scope>NUCLEOTIDE SEQUENCE [LARGE SCALE GENOMIC DNA]</scope>
    <source>
        <strain evidence="7 8">NBRC 13287</strain>
    </source>
</reference>